<protein>
    <submittedName>
        <fullName evidence="5">Extracellular solute-binding protein</fullName>
    </submittedName>
</protein>
<dbReference type="AlphaFoldDB" id="A0A6I6FWT6"/>
<dbReference type="InterPro" id="IPR006059">
    <property type="entry name" value="SBP"/>
</dbReference>
<dbReference type="KEGG" id="sfic:EIZ62_03300"/>
<dbReference type="Gene3D" id="3.40.190.10">
    <property type="entry name" value="Periplasmic binding protein-like II"/>
    <property type="match status" value="2"/>
</dbReference>
<dbReference type="Pfam" id="PF01547">
    <property type="entry name" value="SBP_bac_1"/>
    <property type="match status" value="1"/>
</dbReference>
<dbReference type="PANTHER" id="PTHR30061:SF50">
    <property type="entry name" value="MALTOSE_MALTODEXTRIN-BINDING PERIPLASMIC PROTEIN"/>
    <property type="match status" value="1"/>
</dbReference>
<dbReference type="OrthoDB" id="2507686at2"/>
<name>A0A6I6FWT6_9ACTN</name>
<proteinExistence type="inferred from homology"/>
<dbReference type="GO" id="GO:0055052">
    <property type="term" value="C:ATP-binding cassette (ABC) transporter complex, substrate-binding subunit-containing"/>
    <property type="evidence" value="ECO:0007669"/>
    <property type="project" value="TreeGrafter"/>
</dbReference>
<evidence type="ECO:0000256" key="1">
    <source>
        <dbReference type="ARBA" id="ARBA00008520"/>
    </source>
</evidence>
<dbReference type="RefSeq" id="WP_156696173.1">
    <property type="nucleotide sequence ID" value="NZ_CP034279.1"/>
</dbReference>
<dbReference type="Proteomes" id="UP000422572">
    <property type="component" value="Chromosome"/>
</dbReference>
<dbReference type="PANTHER" id="PTHR30061">
    <property type="entry name" value="MALTOSE-BINDING PERIPLASMIC PROTEIN"/>
    <property type="match status" value="1"/>
</dbReference>
<dbReference type="GO" id="GO:1901982">
    <property type="term" value="F:maltose binding"/>
    <property type="evidence" value="ECO:0007669"/>
    <property type="project" value="TreeGrafter"/>
</dbReference>
<keyword evidence="6" id="KW-1185">Reference proteome</keyword>
<dbReference type="SUPFAM" id="SSF53850">
    <property type="entry name" value="Periplasmic binding protein-like II"/>
    <property type="match status" value="1"/>
</dbReference>
<organism evidence="5 6">
    <name type="scientific">Streptomyces ficellus</name>
    <dbReference type="NCBI Taxonomy" id="1977088"/>
    <lineage>
        <taxon>Bacteria</taxon>
        <taxon>Bacillati</taxon>
        <taxon>Actinomycetota</taxon>
        <taxon>Actinomycetes</taxon>
        <taxon>Kitasatosporales</taxon>
        <taxon>Streptomycetaceae</taxon>
        <taxon>Streptomyces</taxon>
    </lineage>
</organism>
<dbReference type="GO" id="GO:0015768">
    <property type="term" value="P:maltose transport"/>
    <property type="evidence" value="ECO:0007669"/>
    <property type="project" value="TreeGrafter"/>
</dbReference>
<dbReference type="EMBL" id="CP034279">
    <property type="protein sequence ID" value="QGV82436.1"/>
    <property type="molecule type" value="Genomic_DNA"/>
</dbReference>
<dbReference type="GO" id="GO:0042956">
    <property type="term" value="P:maltodextrin transmembrane transport"/>
    <property type="evidence" value="ECO:0007669"/>
    <property type="project" value="TreeGrafter"/>
</dbReference>
<evidence type="ECO:0000313" key="6">
    <source>
        <dbReference type="Proteomes" id="UP000422572"/>
    </source>
</evidence>
<evidence type="ECO:0000313" key="5">
    <source>
        <dbReference type="EMBL" id="QGV82436.1"/>
    </source>
</evidence>
<sequence length="423" mass="44784">MKKRTLAGACALLATALPGLAGCGVLPGDDAPGTRTVTVWLMKGSVSDDFLERFTTSYEKEHPGVELEVTLQEWTGIGKKVTAALASDDAPDVIEVGNTQVAQYAETELLHDLTLESVRDLGYEDWLPGLAEPGKVRGSQYGIPWYAANRVVIYHKDLFARAGIDSPPKTREQWLEDTEKLDDGPGGTQGIYLAGQDWYTLAGFVWDEGGELATEKNGTWTGALHSPAALRGMAVYQELQALGDGPKDADEENPPQAQVFAGGDVAQIIAPPSAAAAIEERNPALKGKLGFFPIPGKTADQPCAVFTGGSDLIIPLNSGERHAATQVVAALAGGKWQTDLARTMNYVPNKASLAPVVQGQEATAAMAVGAERGRATPNSPRWAAVEAANPIKPYMTAVLEGESPERAARAASARITALLSDNR</sequence>
<gene>
    <name evidence="5" type="ORF">EIZ62_03300</name>
</gene>
<feature type="chain" id="PRO_5038990911" evidence="4">
    <location>
        <begin position="22"/>
        <end position="423"/>
    </location>
</feature>
<comment type="similarity">
    <text evidence="1">Belongs to the bacterial solute-binding protein 1 family.</text>
</comment>
<keyword evidence="2" id="KW-0813">Transport</keyword>
<keyword evidence="3 4" id="KW-0732">Signal</keyword>
<evidence type="ECO:0000256" key="2">
    <source>
        <dbReference type="ARBA" id="ARBA00022448"/>
    </source>
</evidence>
<reference evidence="5 6" key="1">
    <citation type="submission" date="2018-12" db="EMBL/GenBank/DDBJ databases">
        <title>Complete genome sequence of Streptomyces ficellus NRRL8067, the producer of ficellomycin, feldamycin and nojirimycin.</title>
        <authorList>
            <person name="Zhang H."/>
            <person name="Yue R."/>
            <person name="Liu Y."/>
            <person name="Li M."/>
            <person name="Mu H."/>
            <person name="Zhang J."/>
        </authorList>
    </citation>
    <scope>NUCLEOTIDE SEQUENCE [LARGE SCALE GENOMIC DNA]</scope>
    <source>
        <strain evidence="5 6">NRRL 8067</strain>
    </source>
</reference>
<evidence type="ECO:0000256" key="4">
    <source>
        <dbReference type="SAM" id="SignalP"/>
    </source>
</evidence>
<feature type="signal peptide" evidence="4">
    <location>
        <begin position="1"/>
        <end position="21"/>
    </location>
</feature>
<evidence type="ECO:0000256" key="3">
    <source>
        <dbReference type="ARBA" id="ARBA00022729"/>
    </source>
</evidence>
<accession>A0A6I6FWT6</accession>
<dbReference type="PROSITE" id="PS51257">
    <property type="entry name" value="PROKAR_LIPOPROTEIN"/>
    <property type="match status" value="1"/>
</dbReference>